<dbReference type="PANTHER" id="PTHR32234:SF3">
    <property type="entry name" value="SUPPRESSION OF COPPER SENSITIVITY PROTEIN"/>
    <property type="match status" value="1"/>
</dbReference>
<reference evidence="9 10" key="1">
    <citation type="submission" date="2017-08" db="EMBL/GenBank/DDBJ databases">
        <authorList>
            <person name="de Groot N.N."/>
        </authorList>
    </citation>
    <scope>NUCLEOTIDE SEQUENCE [LARGE SCALE GENOMIC DNA]</scope>
    <source>
        <strain evidence="9 10">HM2</strain>
    </source>
</reference>
<feature type="transmembrane region" description="Helical" evidence="7">
    <location>
        <begin position="421"/>
        <end position="443"/>
    </location>
</feature>
<keyword evidence="2" id="KW-1003">Cell membrane</keyword>
<dbReference type="InterPro" id="IPR036929">
    <property type="entry name" value="DsbDN_sf"/>
</dbReference>
<dbReference type="GO" id="GO:0005886">
    <property type="term" value="C:plasma membrane"/>
    <property type="evidence" value="ECO:0007669"/>
    <property type="project" value="UniProtKB-SubCell"/>
</dbReference>
<evidence type="ECO:0000256" key="2">
    <source>
        <dbReference type="ARBA" id="ARBA00022475"/>
    </source>
</evidence>
<dbReference type="EMBL" id="UHJL01000003">
    <property type="protein sequence ID" value="SUQ24685.1"/>
    <property type="molecule type" value="Genomic_DNA"/>
</dbReference>
<dbReference type="AlphaFoldDB" id="A0A380S6A8"/>
<evidence type="ECO:0000256" key="7">
    <source>
        <dbReference type="SAM" id="Phobius"/>
    </source>
</evidence>
<dbReference type="GO" id="GO:0017004">
    <property type="term" value="P:cytochrome complex assembly"/>
    <property type="evidence" value="ECO:0007669"/>
    <property type="project" value="UniProtKB-KW"/>
</dbReference>
<feature type="domain" description="Thioredoxin" evidence="8">
    <location>
        <begin position="511"/>
        <end position="641"/>
    </location>
</feature>
<accession>A0A380S6A8</accession>
<feature type="transmembrane region" description="Helical" evidence="7">
    <location>
        <begin position="268"/>
        <end position="291"/>
    </location>
</feature>
<keyword evidence="5 7" id="KW-1133">Transmembrane helix</keyword>
<evidence type="ECO:0000256" key="3">
    <source>
        <dbReference type="ARBA" id="ARBA00022692"/>
    </source>
</evidence>
<keyword evidence="6 7" id="KW-0472">Membrane</keyword>
<feature type="transmembrane region" description="Helical" evidence="7">
    <location>
        <begin position="484"/>
        <end position="502"/>
    </location>
</feature>
<dbReference type="InterPro" id="IPR003834">
    <property type="entry name" value="Cyt_c_assmbl_TM_dom"/>
</dbReference>
<dbReference type="Gene3D" id="3.40.30.10">
    <property type="entry name" value="Glutaredoxin"/>
    <property type="match status" value="1"/>
</dbReference>
<evidence type="ECO:0000256" key="1">
    <source>
        <dbReference type="ARBA" id="ARBA00004651"/>
    </source>
</evidence>
<dbReference type="SUPFAM" id="SSF52833">
    <property type="entry name" value="Thioredoxin-like"/>
    <property type="match status" value="1"/>
</dbReference>
<dbReference type="InterPro" id="IPR035671">
    <property type="entry name" value="DsbD_gamma"/>
</dbReference>
<dbReference type="PANTHER" id="PTHR32234">
    <property type="entry name" value="THIOL:DISULFIDE INTERCHANGE PROTEIN DSBD"/>
    <property type="match status" value="1"/>
</dbReference>
<evidence type="ECO:0000256" key="5">
    <source>
        <dbReference type="ARBA" id="ARBA00022989"/>
    </source>
</evidence>
<name>A0A380S6A8_FIBSU</name>
<dbReference type="Proteomes" id="UP000255423">
    <property type="component" value="Unassembled WGS sequence"/>
</dbReference>
<gene>
    <name evidence="9" type="ORF">SAMN05661053_2097</name>
</gene>
<dbReference type="GO" id="GO:0045454">
    <property type="term" value="P:cell redox homeostasis"/>
    <property type="evidence" value="ECO:0007669"/>
    <property type="project" value="TreeGrafter"/>
</dbReference>
<organism evidence="9 10">
    <name type="scientific">Fibrobacter succinogenes</name>
    <name type="common">Bacteroides succinogenes</name>
    <dbReference type="NCBI Taxonomy" id="833"/>
    <lineage>
        <taxon>Bacteria</taxon>
        <taxon>Pseudomonadati</taxon>
        <taxon>Fibrobacterota</taxon>
        <taxon>Fibrobacteria</taxon>
        <taxon>Fibrobacterales</taxon>
        <taxon>Fibrobacteraceae</taxon>
        <taxon>Fibrobacter</taxon>
    </lineage>
</organism>
<evidence type="ECO:0000256" key="4">
    <source>
        <dbReference type="ARBA" id="ARBA00022748"/>
    </source>
</evidence>
<dbReference type="GO" id="GO:0015035">
    <property type="term" value="F:protein-disulfide reductase activity"/>
    <property type="evidence" value="ECO:0007669"/>
    <property type="project" value="TreeGrafter"/>
</dbReference>
<dbReference type="CDD" id="cd02953">
    <property type="entry name" value="DsbDgamma"/>
    <property type="match status" value="1"/>
</dbReference>
<dbReference type="Pfam" id="PF11412">
    <property type="entry name" value="DsbD_N"/>
    <property type="match status" value="1"/>
</dbReference>
<feature type="transmembrane region" description="Helical" evidence="7">
    <location>
        <begin position="387"/>
        <end position="409"/>
    </location>
</feature>
<feature type="transmembrane region" description="Helical" evidence="7">
    <location>
        <begin position="227"/>
        <end position="247"/>
    </location>
</feature>
<keyword evidence="3 7" id="KW-0812">Transmembrane</keyword>
<feature type="transmembrane region" description="Helical" evidence="7">
    <location>
        <begin position="449"/>
        <end position="472"/>
    </location>
</feature>
<sequence length="641" mass="68640">MNILDKFMVFENFANDRLQKTSFCILLFAALAFAEEFNMNNMPPPEASLHYSAGTLEKGSSVTVDITIPDKWHVNANVAADEFLKPSSIEISAQGIHFGEPKWPEPIKEYSEALDLENLVFKGHFQISLPIDRVDADYDSLTTQATFHYQACDNSICLAPSQVTFGVGSVGFNNKRASRDDAAVPAAKSATSSTGKTAEKAAENAAGNVVNAPSAAGNATEGAAGTFVLLLSALFGGLILNLMPCVLPVLSLKLFSLIKQSRESRRRLLMLGATTTLGILVSFWTLAGVVAAVKAGGGNAGWGMQFQSAGFIAFMVVILSAFAMSFFGVFEIWLPGSATTKMDKAGRKQGFWGAFFTGALLVLLSTPCSAPFLGTAMGFAFTASTPVLFLFFTAAGVGLALPYMLVSAFPKVLKVFPKPGAWMVTLQKIMGVLLLGTVVWLLWVVHEQAGNVGVGIFAAISLLSIAMSFAIGNIAPPGVAFSREVLSVGGSVVILAVIWFAFASPKFEAEVDAIFKARSVQLVTEDGWYRYTPEIIEEFAKSGRTVFIDATADWCLTCKANEAAVLNRDDFKHAMDSLNVARVKADWTRETPEVTALLRSMGKSGVPAYAIYPAGDASKQIVLPELLTTDAIVEKIVDGRL</sequence>
<evidence type="ECO:0000259" key="8">
    <source>
        <dbReference type="PROSITE" id="PS51352"/>
    </source>
</evidence>
<evidence type="ECO:0000256" key="6">
    <source>
        <dbReference type="ARBA" id="ARBA00023136"/>
    </source>
</evidence>
<dbReference type="Pfam" id="PF02683">
    <property type="entry name" value="DsbD_TM"/>
    <property type="match status" value="1"/>
</dbReference>
<evidence type="ECO:0000313" key="10">
    <source>
        <dbReference type="Proteomes" id="UP000255423"/>
    </source>
</evidence>
<dbReference type="Gene3D" id="2.60.40.1250">
    <property type="entry name" value="Thiol:disulfide interchange protein DsbD, N-terminal domain"/>
    <property type="match status" value="1"/>
</dbReference>
<dbReference type="InterPro" id="IPR028250">
    <property type="entry name" value="DsbDN"/>
</dbReference>
<proteinExistence type="predicted"/>
<feature type="transmembrane region" description="Helical" evidence="7">
    <location>
        <begin position="355"/>
        <end position="381"/>
    </location>
</feature>
<dbReference type="InterPro" id="IPR036249">
    <property type="entry name" value="Thioredoxin-like_sf"/>
</dbReference>
<dbReference type="PROSITE" id="PS51352">
    <property type="entry name" value="THIOREDOXIN_2"/>
    <property type="match status" value="1"/>
</dbReference>
<comment type="subcellular location">
    <subcellularLocation>
        <location evidence="1">Cell membrane</location>
        <topology evidence="1">Multi-pass membrane protein</topology>
    </subcellularLocation>
</comment>
<keyword evidence="4" id="KW-0201">Cytochrome c-type biogenesis</keyword>
<feature type="transmembrane region" description="Helical" evidence="7">
    <location>
        <begin position="311"/>
        <end position="334"/>
    </location>
</feature>
<protein>
    <submittedName>
        <fullName evidence="9">Thiol:disulfide interchange protein DsbD</fullName>
    </submittedName>
</protein>
<dbReference type="Pfam" id="PF13899">
    <property type="entry name" value="Thioredoxin_7"/>
    <property type="match status" value="1"/>
</dbReference>
<dbReference type="InterPro" id="IPR013766">
    <property type="entry name" value="Thioredoxin_domain"/>
</dbReference>
<evidence type="ECO:0000313" key="9">
    <source>
        <dbReference type="EMBL" id="SUQ24685.1"/>
    </source>
</evidence>